<dbReference type="HOGENOM" id="CLU_1937128_0_0_10"/>
<dbReference type="Pfam" id="PF21651">
    <property type="entry name" value="DUF6858"/>
    <property type="match status" value="1"/>
</dbReference>
<dbReference type="AlphaFoldDB" id="B4SHD0"/>
<keyword evidence="2" id="KW-1185">Reference proteome</keyword>
<name>B4SHD0_PELPB</name>
<dbReference type="EMBL" id="CP001110">
    <property type="protein sequence ID" value="ACF43597.1"/>
    <property type="molecule type" value="Genomic_DNA"/>
</dbReference>
<dbReference type="RefSeq" id="WP_012508088.1">
    <property type="nucleotide sequence ID" value="NC_011060.1"/>
</dbReference>
<accession>B4SHD0</accession>
<proteinExistence type="predicted"/>
<evidence type="ECO:0000313" key="2">
    <source>
        <dbReference type="Proteomes" id="UP000002724"/>
    </source>
</evidence>
<sequence>MRQTLLQEKYPVYTLELDKNETNCKSVDEILMHFKTIIESNPIVKFIGIFDHYAYTTTLPDGFIADEIRDAKNIIFCFGKEIKNPGVMAVRPRSIGIVELENTFIITFLEAPNPVANAAMEEWTKMLKRDESIK</sequence>
<dbReference type="KEGG" id="pph:Ppha_1332"/>
<gene>
    <name evidence="1" type="ordered locus">Ppha_1332</name>
</gene>
<dbReference type="STRING" id="324925.Ppha_1332"/>
<dbReference type="InterPro" id="IPR049204">
    <property type="entry name" value="DUF6858"/>
</dbReference>
<evidence type="ECO:0000313" key="1">
    <source>
        <dbReference type="EMBL" id="ACF43597.1"/>
    </source>
</evidence>
<protein>
    <submittedName>
        <fullName evidence="1">Uncharacterized protein</fullName>
    </submittedName>
</protein>
<organism evidence="1 2">
    <name type="scientific">Pelodictyon phaeoclathratiforme (strain DSM 5477 / BU-1)</name>
    <dbReference type="NCBI Taxonomy" id="324925"/>
    <lineage>
        <taxon>Bacteria</taxon>
        <taxon>Pseudomonadati</taxon>
        <taxon>Chlorobiota</taxon>
        <taxon>Chlorobiia</taxon>
        <taxon>Chlorobiales</taxon>
        <taxon>Chlorobiaceae</taxon>
        <taxon>Chlorobium/Pelodictyon group</taxon>
        <taxon>Pelodictyon</taxon>
    </lineage>
</organism>
<dbReference type="Proteomes" id="UP000002724">
    <property type="component" value="Chromosome"/>
</dbReference>
<dbReference type="eggNOG" id="ENOG5031Y5N">
    <property type="taxonomic scope" value="Bacteria"/>
</dbReference>
<dbReference type="OrthoDB" id="597829at2"/>
<reference evidence="1 2" key="1">
    <citation type="submission" date="2008-06" db="EMBL/GenBank/DDBJ databases">
        <title>Complete sequence of Pelodictyon phaeoclathratiforme BU-1.</title>
        <authorList>
            <consortium name="US DOE Joint Genome Institute"/>
            <person name="Lucas S."/>
            <person name="Copeland A."/>
            <person name="Lapidus A."/>
            <person name="Glavina del Rio T."/>
            <person name="Dalin E."/>
            <person name="Tice H."/>
            <person name="Bruce D."/>
            <person name="Goodwin L."/>
            <person name="Pitluck S."/>
            <person name="Schmutz J."/>
            <person name="Larimer F."/>
            <person name="Land M."/>
            <person name="Hauser L."/>
            <person name="Kyrpides N."/>
            <person name="Mikhailova N."/>
            <person name="Liu Z."/>
            <person name="Li T."/>
            <person name="Zhao F."/>
            <person name="Overmann J."/>
            <person name="Bryant D.A."/>
            <person name="Richardson P."/>
        </authorList>
    </citation>
    <scope>NUCLEOTIDE SEQUENCE [LARGE SCALE GENOMIC DNA]</scope>
    <source>
        <strain evidence="2">DSM 5477 / BU-1</strain>
    </source>
</reference>